<protein>
    <recommendedName>
        <fullName evidence="1">Pyrrolo-quinoline quinone repeat domain-containing protein</fullName>
    </recommendedName>
</protein>
<dbReference type="AlphaFoldDB" id="A0A919JU40"/>
<dbReference type="Proteomes" id="UP000636960">
    <property type="component" value="Unassembled WGS sequence"/>
</dbReference>
<dbReference type="RefSeq" id="WP_203779625.1">
    <property type="nucleotide sequence ID" value="NZ_BOMV01000007.1"/>
</dbReference>
<accession>A0A919JU40</accession>
<feature type="domain" description="Pyrrolo-quinoline quinone repeat" evidence="1">
    <location>
        <begin position="177"/>
        <end position="319"/>
    </location>
</feature>
<dbReference type="InterPro" id="IPR002372">
    <property type="entry name" value="PQQ_rpt_dom"/>
</dbReference>
<proteinExistence type="predicted"/>
<evidence type="ECO:0000259" key="1">
    <source>
        <dbReference type="Pfam" id="PF13360"/>
    </source>
</evidence>
<keyword evidence="3" id="KW-1185">Reference proteome</keyword>
<dbReference type="Gene3D" id="2.130.10.10">
    <property type="entry name" value="YVTN repeat-like/Quinoprotein amine dehydrogenase"/>
    <property type="match status" value="1"/>
</dbReference>
<dbReference type="InterPro" id="IPR011047">
    <property type="entry name" value="Quinoprotein_ADH-like_sf"/>
</dbReference>
<dbReference type="EMBL" id="BOMV01000007">
    <property type="protein sequence ID" value="GIE93437.1"/>
    <property type="molecule type" value="Genomic_DNA"/>
</dbReference>
<name>A0A919JU40_9ACTN</name>
<reference evidence="2" key="1">
    <citation type="submission" date="2021-01" db="EMBL/GenBank/DDBJ databases">
        <title>Whole genome shotgun sequence of Actinoplanes rishiriensis NBRC 108556.</title>
        <authorList>
            <person name="Komaki H."/>
            <person name="Tamura T."/>
        </authorList>
    </citation>
    <scope>NUCLEOTIDE SEQUENCE</scope>
    <source>
        <strain evidence="2">NBRC 108556</strain>
    </source>
</reference>
<evidence type="ECO:0000313" key="3">
    <source>
        <dbReference type="Proteomes" id="UP000636960"/>
    </source>
</evidence>
<dbReference type="SUPFAM" id="SSF50998">
    <property type="entry name" value="Quinoprotein alcohol dehydrogenase-like"/>
    <property type="match status" value="2"/>
</dbReference>
<comment type="caution">
    <text evidence="2">The sequence shown here is derived from an EMBL/GenBank/DDBJ whole genome shotgun (WGS) entry which is preliminary data.</text>
</comment>
<sequence length="434" mass="45482">MEVNGGAVLIDLGLERGEPPTYTAPGRSTVPSWFPAAFLSVLVLLLAGASSAPARSPLNALFSLQIGPADTYALTGDGHLLAQTFGLLTSYDLDNGRMQWQAGQSAPSYRLRLGDGLVLMRPWSTGSGDPGTAAVSVYTGAAQWERSGNVVTIAGSSTLLAVTSVRSIGGSGRRVQGAVDAVDPVTGQTRWTIPVPNTAVLLGVPGAADEGARMLLMHDNRTLALHDLDDGRLLARNQVPAADYNPGNPVVAGGMVLLRHPGHWGAEISAYDPVTLKQAWTAPAAGAYEIEACGSLACLSGPHRVRAIDPATGVTRWVHQGWRSVQSFGPAFVAYGAPDDTDPVTTFDPDTGATEAGLRGWRPVPGVGVTDRLVLTREGEAGARTMVAVARPRDQRLHLLAALPAGTGDCQAVPSRLVCRSMYGELVVWAYREG</sequence>
<gene>
    <name evidence="2" type="ORF">Ari01nite_09020</name>
</gene>
<evidence type="ECO:0000313" key="2">
    <source>
        <dbReference type="EMBL" id="GIE93437.1"/>
    </source>
</evidence>
<dbReference type="Pfam" id="PF13360">
    <property type="entry name" value="PQQ_2"/>
    <property type="match status" value="1"/>
</dbReference>
<organism evidence="2 3">
    <name type="scientific">Paractinoplanes rishiriensis</name>
    <dbReference type="NCBI Taxonomy" id="1050105"/>
    <lineage>
        <taxon>Bacteria</taxon>
        <taxon>Bacillati</taxon>
        <taxon>Actinomycetota</taxon>
        <taxon>Actinomycetes</taxon>
        <taxon>Micromonosporales</taxon>
        <taxon>Micromonosporaceae</taxon>
        <taxon>Paractinoplanes</taxon>
    </lineage>
</organism>
<dbReference type="InterPro" id="IPR015943">
    <property type="entry name" value="WD40/YVTN_repeat-like_dom_sf"/>
</dbReference>